<dbReference type="Proteomes" id="UP000324222">
    <property type="component" value="Unassembled WGS sequence"/>
</dbReference>
<accession>A0A5B7D500</accession>
<evidence type="ECO:0000313" key="2">
    <source>
        <dbReference type="EMBL" id="MPC16535.1"/>
    </source>
</evidence>
<evidence type="ECO:0000313" key="3">
    <source>
        <dbReference type="Proteomes" id="UP000324222"/>
    </source>
</evidence>
<comment type="caution">
    <text evidence="2">The sequence shown here is derived from an EMBL/GenBank/DDBJ whole genome shotgun (WGS) entry which is preliminary data.</text>
</comment>
<proteinExistence type="predicted"/>
<gene>
    <name evidence="2" type="ORF">E2C01_009362</name>
</gene>
<organism evidence="2 3">
    <name type="scientific">Portunus trituberculatus</name>
    <name type="common">Swimming crab</name>
    <name type="synonym">Neptunus trituberculatus</name>
    <dbReference type="NCBI Taxonomy" id="210409"/>
    <lineage>
        <taxon>Eukaryota</taxon>
        <taxon>Metazoa</taxon>
        <taxon>Ecdysozoa</taxon>
        <taxon>Arthropoda</taxon>
        <taxon>Crustacea</taxon>
        <taxon>Multicrustacea</taxon>
        <taxon>Malacostraca</taxon>
        <taxon>Eumalacostraca</taxon>
        <taxon>Eucarida</taxon>
        <taxon>Decapoda</taxon>
        <taxon>Pleocyemata</taxon>
        <taxon>Brachyura</taxon>
        <taxon>Eubrachyura</taxon>
        <taxon>Portunoidea</taxon>
        <taxon>Portunidae</taxon>
        <taxon>Portuninae</taxon>
        <taxon>Portunus</taxon>
    </lineage>
</organism>
<keyword evidence="3" id="KW-1185">Reference proteome</keyword>
<dbReference type="AlphaFoldDB" id="A0A5B7D500"/>
<reference evidence="2 3" key="1">
    <citation type="submission" date="2019-05" db="EMBL/GenBank/DDBJ databases">
        <title>Another draft genome of Portunus trituberculatus and its Hox gene families provides insights of decapod evolution.</title>
        <authorList>
            <person name="Jeong J.-H."/>
            <person name="Song I."/>
            <person name="Kim S."/>
            <person name="Choi T."/>
            <person name="Kim D."/>
            <person name="Ryu S."/>
            <person name="Kim W."/>
        </authorList>
    </citation>
    <scope>NUCLEOTIDE SEQUENCE [LARGE SCALE GENOMIC DNA]</scope>
    <source>
        <tissue evidence="2">Muscle</tissue>
    </source>
</reference>
<feature type="region of interest" description="Disordered" evidence="1">
    <location>
        <begin position="17"/>
        <end position="62"/>
    </location>
</feature>
<sequence length="62" mass="7103">MRSEVMSESVKIKLNAAHSHSDRIQRVTSPASLRSLVSRPKEEIDKRKEKKKMNQLDGLISQ</sequence>
<evidence type="ECO:0000256" key="1">
    <source>
        <dbReference type="SAM" id="MobiDB-lite"/>
    </source>
</evidence>
<name>A0A5B7D500_PORTR</name>
<dbReference type="EMBL" id="VSRR010000514">
    <property type="protein sequence ID" value="MPC16535.1"/>
    <property type="molecule type" value="Genomic_DNA"/>
</dbReference>
<protein>
    <submittedName>
        <fullName evidence="2">Uncharacterized protein</fullName>
    </submittedName>
</protein>